<organism evidence="4 5">
    <name type="scientific">Streptomyces boetiae</name>
    <dbReference type="NCBI Taxonomy" id="3075541"/>
    <lineage>
        <taxon>Bacteria</taxon>
        <taxon>Bacillati</taxon>
        <taxon>Actinomycetota</taxon>
        <taxon>Actinomycetes</taxon>
        <taxon>Kitasatosporales</taxon>
        <taxon>Streptomycetaceae</taxon>
        <taxon>Streptomyces</taxon>
    </lineage>
</organism>
<dbReference type="EMBL" id="JAVREN010000016">
    <property type="protein sequence ID" value="MDT0307894.1"/>
    <property type="molecule type" value="Genomic_DNA"/>
</dbReference>
<dbReference type="InterPro" id="IPR011013">
    <property type="entry name" value="Gal_mutarotase_sf_dom"/>
</dbReference>
<keyword evidence="1" id="KW-0732">Signal</keyword>
<feature type="region of interest" description="Disordered" evidence="2">
    <location>
        <begin position="1"/>
        <end position="56"/>
    </location>
</feature>
<dbReference type="InterPro" id="IPR011990">
    <property type="entry name" value="TPR-like_helical_dom_sf"/>
</dbReference>
<feature type="compositionally biased region" description="Polar residues" evidence="2">
    <location>
        <begin position="1"/>
        <end position="15"/>
    </location>
</feature>
<feature type="compositionally biased region" description="Basic residues" evidence="2">
    <location>
        <begin position="39"/>
        <end position="48"/>
    </location>
</feature>
<dbReference type="Proteomes" id="UP001183388">
    <property type="component" value="Unassembled WGS sequence"/>
</dbReference>
<feature type="compositionally biased region" description="Pro residues" evidence="2">
    <location>
        <begin position="23"/>
        <end position="37"/>
    </location>
</feature>
<dbReference type="Pfam" id="PF17128">
    <property type="entry name" value="DUF5107"/>
    <property type="match status" value="1"/>
</dbReference>
<keyword evidence="5" id="KW-1185">Reference proteome</keyword>
<dbReference type="Gene3D" id="1.25.40.10">
    <property type="entry name" value="Tetratricopeptide repeat domain"/>
    <property type="match status" value="1"/>
</dbReference>
<dbReference type="SUPFAM" id="SSF74650">
    <property type="entry name" value="Galactose mutarotase-like"/>
    <property type="match status" value="1"/>
</dbReference>
<dbReference type="SUPFAM" id="SSF48435">
    <property type="entry name" value="Bacterial muramidases"/>
    <property type="match status" value="1"/>
</dbReference>
<evidence type="ECO:0000256" key="1">
    <source>
        <dbReference type="ARBA" id="ARBA00022729"/>
    </source>
</evidence>
<dbReference type="InterPro" id="IPR014718">
    <property type="entry name" value="GH-type_carb-bd"/>
</dbReference>
<evidence type="ECO:0000256" key="2">
    <source>
        <dbReference type="SAM" id="MobiDB-lite"/>
    </source>
</evidence>
<name>A0ABU2L8J7_9ACTN</name>
<evidence type="ECO:0000313" key="4">
    <source>
        <dbReference type="EMBL" id="MDT0307894.1"/>
    </source>
</evidence>
<evidence type="ECO:0000259" key="3">
    <source>
        <dbReference type="Pfam" id="PF17128"/>
    </source>
</evidence>
<protein>
    <submittedName>
        <fullName evidence="4">DUF5107 domain-containing protein</fullName>
    </submittedName>
</protein>
<dbReference type="Gene3D" id="2.70.98.10">
    <property type="match status" value="1"/>
</dbReference>
<feature type="domain" description="DUF5107" evidence="3">
    <location>
        <begin position="56"/>
        <end position="211"/>
    </location>
</feature>
<gene>
    <name evidence="4" type="ORF">RM780_13105</name>
</gene>
<dbReference type="InterPro" id="IPR008939">
    <property type="entry name" value="Lytic_TGlycosylase_superhlx_U"/>
</dbReference>
<accession>A0ABU2L8J7</accession>
<sequence length="637" mass="66875">MAAPSATTIRRSTLSLPAAPLGPEKPLPPLEPRPPLPHAARRMARRARPLPPSGALPARLLDGYGRRLARAEVPALVLENDRLRVTVLPGLGARIHSLRHKPTGRELLWTNPVLRPAALALNGAGLAGGISWHPGSGGRGALDWAPVHAAVVPGPGGGPMLRLWEWERLRDTPFQVDLWLPDGSDFLHAGIRVRNPHRTPAPAPLSWWTAIAVPEHAGTRVLAPAGAPPGAGQGYPGREQAAGEHPFALPDGARPWIAALNADGTGLAHASTAALRGRALTAWGSGPAGRRWQRWLTGEGNAPGHAVLRAGLTRTAREHLPLGPGEEAAWVEAFGPLEADPSFVHAGDWGRARDHAAARLAAALPPAALEAAHEAWLRCADHDPKEPLHAGSGWGALETAARGGRELPGTPFDPAGLGPEQAPWLALLTTGRFPEAPRDRVPAQPPGPSLVAPAWRERLEIAPGGPLTDYHLGVAQWHAGDLAQARRSWERSLAATRGPWALRCLAVAEAADGHPGHAAAHALDATLLALDTPGTPLPALAALAREAIPALLAAGRPRDAEALHGRLPGSVRASGRMRLLHARVLLAAGDAAAARALLEEGIELPDARPGDTALAETWSRLSEQPLPERYDFGPAPA</sequence>
<dbReference type="InterPro" id="IPR033396">
    <property type="entry name" value="DUF5107"/>
</dbReference>
<proteinExistence type="predicted"/>
<evidence type="ECO:0000313" key="5">
    <source>
        <dbReference type="Proteomes" id="UP001183388"/>
    </source>
</evidence>
<reference evidence="5" key="1">
    <citation type="submission" date="2023-07" db="EMBL/GenBank/DDBJ databases">
        <title>30 novel species of actinomycetes from the DSMZ collection.</title>
        <authorList>
            <person name="Nouioui I."/>
        </authorList>
    </citation>
    <scope>NUCLEOTIDE SEQUENCE [LARGE SCALE GENOMIC DNA]</scope>
    <source>
        <strain evidence="5">DSM 44917</strain>
    </source>
</reference>
<dbReference type="RefSeq" id="WP_311630848.1">
    <property type="nucleotide sequence ID" value="NZ_JAVREN010000016.1"/>
</dbReference>
<comment type="caution">
    <text evidence="4">The sequence shown here is derived from an EMBL/GenBank/DDBJ whole genome shotgun (WGS) entry which is preliminary data.</text>
</comment>